<name>A0A4Q0Q8C1_9BRAD</name>
<evidence type="ECO:0000256" key="1">
    <source>
        <dbReference type="SAM" id="MobiDB-lite"/>
    </source>
</evidence>
<dbReference type="AlphaFoldDB" id="A0A4Q0Q8C1"/>
<organism evidence="3 4">
    <name type="scientific">Bradyrhizobium zhanjiangense</name>
    <dbReference type="NCBI Taxonomy" id="1325107"/>
    <lineage>
        <taxon>Bacteria</taxon>
        <taxon>Pseudomonadati</taxon>
        <taxon>Pseudomonadota</taxon>
        <taxon>Alphaproteobacteria</taxon>
        <taxon>Hyphomicrobiales</taxon>
        <taxon>Nitrobacteraceae</taxon>
        <taxon>Bradyrhizobium</taxon>
    </lineage>
</organism>
<feature type="compositionally biased region" description="Polar residues" evidence="1">
    <location>
        <begin position="108"/>
        <end position="118"/>
    </location>
</feature>
<evidence type="ECO:0000313" key="3">
    <source>
        <dbReference type="EMBL" id="RXG85702.1"/>
    </source>
</evidence>
<dbReference type="EMBL" id="RKMK01000055">
    <property type="protein sequence ID" value="RXG85702.1"/>
    <property type="molecule type" value="Genomic_DNA"/>
</dbReference>
<gene>
    <name evidence="3" type="ORF">EAS61_35595</name>
</gene>
<proteinExistence type="predicted"/>
<accession>A0A4Q0Q8C1</accession>
<comment type="caution">
    <text evidence="3">The sequence shown here is derived from an EMBL/GenBank/DDBJ whole genome shotgun (WGS) entry which is preliminary data.</text>
</comment>
<reference evidence="3 4" key="1">
    <citation type="submission" date="2018-11" db="EMBL/GenBank/DDBJ databases">
        <title>Bradyrhizobium sp. nov., isolated from effective nodules of peanut in China.</title>
        <authorList>
            <person name="Li Y."/>
        </authorList>
    </citation>
    <scope>NUCLEOTIDE SEQUENCE [LARGE SCALE GENOMIC DNA]</scope>
    <source>
        <strain evidence="3 4">CCBAU 51770</strain>
    </source>
</reference>
<dbReference type="Pfam" id="PF13518">
    <property type="entry name" value="HTH_28"/>
    <property type="match status" value="1"/>
</dbReference>
<evidence type="ECO:0000313" key="4">
    <source>
        <dbReference type="Proteomes" id="UP000290174"/>
    </source>
</evidence>
<feature type="domain" description="Insertion element IS150 protein InsJ-like helix-turn-helix" evidence="2">
    <location>
        <begin position="14"/>
        <end position="63"/>
    </location>
</feature>
<sequence length="161" mass="17884">MPWKSNTLLEARSEFVQLALAPNANIQSLCRSFNISRQTGYRTLEGYRIAGARGLESQSRRPHHTPHRCPDPTESAVLSTDTFANAMLTSRAIHGARAASSGARNGSQPSSHLQTTSKTLGLDKRWRCSLGQGATAIYESSTSVKRRQSQYRRHDRDWTLA</sequence>
<feature type="compositionally biased region" description="Basic and acidic residues" evidence="1">
    <location>
        <begin position="152"/>
        <end position="161"/>
    </location>
</feature>
<dbReference type="InterPro" id="IPR055247">
    <property type="entry name" value="InsJ-like_HTH"/>
</dbReference>
<feature type="compositionally biased region" description="Low complexity" evidence="1">
    <location>
        <begin position="96"/>
        <end position="107"/>
    </location>
</feature>
<dbReference type="Proteomes" id="UP000290174">
    <property type="component" value="Unassembled WGS sequence"/>
</dbReference>
<feature type="region of interest" description="Disordered" evidence="1">
    <location>
        <begin position="140"/>
        <end position="161"/>
    </location>
</feature>
<protein>
    <recommendedName>
        <fullName evidence="2">Insertion element IS150 protein InsJ-like helix-turn-helix domain-containing protein</fullName>
    </recommendedName>
</protein>
<feature type="region of interest" description="Disordered" evidence="1">
    <location>
        <begin position="96"/>
        <end position="118"/>
    </location>
</feature>
<dbReference type="RefSeq" id="WP_128956990.1">
    <property type="nucleotide sequence ID" value="NZ_RKMK01000055.1"/>
</dbReference>
<feature type="region of interest" description="Disordered" evidence="1">
    <location>
        <begin position="56"/>
        <end position="75"/>
    </location>
</feature>
<evidence type="ECO:0000259" key="2">
    <source>
        <dbReference type="Pfam" id="PF13518"/>
    </source>
</evidence>